<dbReference type="AlphaFoldDB" id="A0A9Q3EX37"/>
<accession>A0A9Q3EX37</accession>
<proteinExistence type="predicted"/>
<sequence>MDIGTGNIRLNHHFKLIPNIFCANDHVHKEEESYNYVFYIETITNFQEKVTLEVVNIPDPEEKTNFATPEAIEEVQ</sequence>
<evidence type="ECO:0000313" key="1">
    <source>
        <dbReference type="EMBL" id="MBW0525527.1"/>
    </source>
</evidence>
<gene>
    <name evidence="1" type="ORF">O181_065242</name>
</gene>
<reference evidence="1" key="1">
    <citation type="submission" date="2021-03" db="EMBL/GenBank/DDBJ databases">
        <title>Draft genome sequence of rust myrtle Austropuccinia psidii MF-1, a brazilian biotype.</title>
        <authorList>
            <person name="Quecine M.C."/>
            <person name="Pachon D.M.R."/>
            <person name="Bonatelli M.L."/>
            <person name="Correr F.H."/>
            <person name="Franceschini L.M."/>
            <person name="Leite T.F."/>
            <person name="Margarido G.R.A."/>
            <person name="Almeida C.A."/>
            <person name="Ferrarezi J.A."/>
            <person name="Labate C.A."/>
        </authorList>
    </citation>
    <scope>NUCLEOTIDE SEQUENCE</scope>
    <source>
        <strain evidence="1">MF-1</strain>
    </source>
</reference>
<protein>
    <submittedName>
        <fullName evidence="1">Uncharacterized protein</fullName>
    </submittedName>
</protein>
<organism evidence="1 2">
    <name type="scientific">Austropuccinia psidii MF-1</name>
    <dbReference type="NCBI Taxonomy" id="1389203"/>
    <lineage>
        <taxon>Eukaryota</taxon>
        <taxon>Fungi</taxon>
        <taxon>Dikarya</taxon>
        <taxon>Basidiomycota</taxon>
        <taxon>Pucciniomycotina</taxon>
        <taxon>Pucciniomycetes</taxon>
        <taxon>Pucciniales</taxon>
        <taxon>Sphaerophragmiaceae</taxon>
        <taxon>Austropuccinia</taxon>
    </lineage>
</organism>
<keyword evidence="2" id="KW-1185">Reference proteome</keyword>
<evidence type="ECO:0000313" key="2">
    <source>
        <dbReference type="Proteomes" id="UP000765509"/>
    </source>
</evidence>
<comment type="caution">
    <text evidence="1">The sequence shown here is derived from an EMBL/GenBank/DDBJ whole genome shotgun (WGS) entry which is preliminary data.</text>
</comment>
<name>A0A9Q3EX37_9BASI</name>
<dbReference type="EMBL" id="AVOT02031879">
    <property type="protein sequence ID" value="MBW0525527.1"/>
    <property type="molecule type" value="Genomic_DNA"/>
</dbReference>
<dbReference type="Proteomes" id="UP000765509">
    <property type="component" value="Unassembled WGS sequence"/>
</dbReference>